<reference evidence="3 4" key="1">
    <citation type="journal article" date="2021" name="BMC Biol.">
        <title>Horizontally acquired antibacterial genes associated with adaptive radiation of ladybird beetles.</title>
        <authorList>
            <person name="Li H.S."/>
            <person name="Tang X.F."/>
            <person name="Huang Y.H."/>
            <person name="Xu Z.Y."/>
            <person name="Chen M.L."/>
            <person name="Du X.Y."/>
            <person name="Qiu B.Y."/>
            <person name="Chen P.T."/>
            <person name="Zhang W."/>
            <person name="Slipinski A."/>
            <person name="Escalona H.E."/>
            <person name="Waterhouse R.M."/>
            <person name="Zwick A."/>
            <person name="Pang H."/>
        </authorList>
    </citation>
    <scope>NUCLEOTIDE SEQUENCE [LARGE SCALE GENOMIC DNA]</scope>
    <source>
        <strain evidence="3">SYSU2018</strain>
    </source>
</reference>
<sequence>MLPDYKSRCPSMAPLLQPQRRKYLIGGVAVFILIVAIMVVVYITTSGGKDSFVLDRTPLFAGRNNLPQNIQLLVNNNLSRVDLNSDLRNDSTFDCPQCNTDFPRLKKGQVSSQFWIARSGCDENSRVSDAISQLDVIDRMIKKYPDQLQRVKHSSDLDNVFENKKIGSLIGIDGGQSIMNTTAFLRVFYDLGVRALTLATGCNEAALLDYIVQNGTLTDFGETAVREMNRLGMIIDAQGLSTDSLTTVLNISTVPIMISHSAAADLYGYPNNTNILTLDALKSNDGLFMITFDTVNFGPPDNDNISRSDVIHHINYIVDRIGFDNIAIGGNYDSMYKKPSGLEDVSDFPDLFTDLKNNNSARWSPDNLDKLAGLNFKRFFQNVEKGRNTTQILDDE</sequence>
<dbReference type="GO" id="GO:0098552">
    <property type="term" value="C:side of membrane"/>
    <property type="evidence" value="ECO:0007669"/>
    <property type="project" value="UniProtKB-KW"/>
</dbReference>
<keyword evidence="1" id="KW-0862">Zinc</keyword>
<evidence type="ECO:0000313" key="4">
    <source>
        <dbReference type="Proteomes" id="UP001516400"/>
    </source>
</evidence>
<organism evidence="3 4">
    <name type="scientific">Cryptolaemus montrouzieri</name>
    <dbReference type="NCBI Taxonomy" id="559131"/>
    <lineage>
        <taxon>Eukaryota</taxon>
        <taxon>Metazoa</taxon>
        <taxon>Ecdysozoa</taxon>
        <taxon>Arthropoda</taxon>
        <taxon>Hexapoda</taxon>
        <taxon>Insecta</taxon>
        <taxon>Pterygota</taxon>
        <taxon>Neoptera</taxon>
        <taxon>Endopterygota</taxon>
        <taxon>Coleoptera</taxon>
        <taxon>Polyphaga</taxon>
        <taxon>Cucujiformia</taxon>
        <taxon>Coccinelloidea</taxon>
        <taxon>Coccinellidae</taxon>
        <taxon>Scymninae</taxon>
        <taxon>Scymnini</taxon>
        <taxon>Cryptolaemus</taxon>
    </lineage>
</organism>
<dbReference type="PANTHER" id="PTHR10443">
    <property type="entry name" value="MICROSOMAL DIPEPTIDASE"/>
    <property type="match status" value="1"/>
</dbReference>
<comment type="cofactor">
    <cofactor evidence="1">
        <name>Zn(2+)</name>
        <dbReference type="ChEBI" id="CHEBI:29105"/>
    </cofactor>
</comment>
<dbReference type="AlphaFoldDB" id="A0ABD2PBQ6"/>
<dbReference type="InterPro" id="IPR032466">
    <property type="entry name" value="Metal_Hydrolase"/>
</dbReference>
<evidence type="ECO:0000313" key="3">
    <source>
        <dbReference type="EMBL" id="KAL3288132.1"/>
    </source>
</evidence>
<accession>A0ABD2PBQ6</accession>
<dbReference type="SUPFAM" id="SSF51556">
    <property type="entry name" value="Metallo-dependent hydrolases"/>
    <property type="match status" value="1"/>
</dbReference>
<keyword evidence="2" id="KW-0472">Membrane</keyword>
<name>A0ABD2PBQ6_9CUCU</name>
<protein>
    <recommendedName>
        <fullName evidence="1">Dipeptidase</fullName>
        <ecNumber evidence="1">3.4.13.19</ecNumber>
    </recommendedName>
</protein>
<keyword evidence="1" id="KW-0449">Lipoprotein</keyword>
<comment type="subunit">
    <text evidence="1">Homodimer; disulfide-linked.</text>
</comment>
<keyword evidence="1" id="KW-0336">GPI-anchor</keyword>
<keyword evidence="2" id="KW-0812">Transmembrane</keyword>
<keyword evidence="1" id="KW-0482">Metalloprotease</keyword>
<comment type="subcellular location">
    <subcellularLocation>
        <location evidence="1">Membrane</location>
        <topology evidence="1">Lipid-anchor</topology>
        <topology evidence="1">GPI-anchor</topology>
    </subcellularLocation>
</comment>
<comment type="caution">
    <text evidence="3">The sequence shown here is derived from an EMBL/GenBank/DDBJ whole genome shotgun (WGS) entry which is preliminary data.</text>
</comment>
<proteinExistence type="inferred from homology"/>
<dbReference type="EMBL" id="JABFTP020000185">
    <property type="protein sequence ID" value="KAL3288132.1"/>
    <property type="molecule type" value="Genomic_DNA"/>
</dbReference>
<feature type="transmembrane region" description="Helical" evidence="2">
    <location>
        <begin position="23"/>
        <end position="43"/>
    </location>
</feature>
<dbReference type="Proteomes" id="UP001516400">
    <property type="component" value="Unassembled WGS sequence"/>
</dbReference>
<dbReference type="GO" id="GO:0046872">
    <property type="term" value="F:metal ion binding"/>
    <property type="evidence" value="ECO:0007669"/>
    <property type="project" value="UniProtKB-UniRule"/>
</dbReference>
<dbReference type="GO" id="GO:0006508">
    <property type="term" value="P:proteolysis"/>
    <property type="evidence" value="ECO:0007669"/>
    <property type="project" value="UniProtKB-KW"/>
</dbReference>
<keyword evidence="1" id="KW-0224">Dipeptidase</keyword>
<dbReference type="InterPro" id="IPR008257">
    <property type="entry name" value="Pept_M19"/>
</dbReference>
<evidence type="ECO:0000256" key="2">
    <source>
        <dbReference type="SAM" id="Phobius"/>
    </source>
</evidence>
<evidence type="ECO:0000256" key="1">
    <source>
        <dbReference type="RuleBase" id="RU341113"/>
    </source>
</evidence>
<keyword evidence="1" id="KW-0645">Protease</keyword>
<comment type="similarity">
    <text evidence="1">Belongs to the metallo-dependent hydrolases superfamily. Peptidase M19 family.</text>
</comment>
<keyword evidence="1" id="KW-0325">Glycoprotein</keyword>
<dbReference type="Pfam" id="PF01244">
    <property type="entry name" value="Peptidase_M19"/>
    <property type="match status" value="1"/>
</dbReference>
<dbReference type="GO" id="GO:0008237">
    <property type="term" value="F:metallopeptidase activity"/>
    <property type="evidence" value="ECO:0007669"/>
    <property type="project" value="UniProtKB-KW"/>
</dbReference>
<keyword evidence="4" id="KW-1185">Reference proteome</keyword>
<keyword evidence="1" id="KW-0479">Metal-binding</keyword>
<keyword evidence="1" id="KW-0378">Hydrolase</keyword>
<dbReference type="EC" id="3.4.13.19" evidence="1"/>
<dbReference type="GO" id="GO:0016805">
    <property type="term" value="F:dipeptidase activity"/>
    <property type="evidence" value="ECO:0007669"/>
    <property type="project" value="UniProtKB-KW"/>
</dbReference>
<comment type="catalytic activity">
    <reaction evidence="1">
        <text>an L-aminoacyl-L-amino acid + H2O = 2 an L-alpha-amino acid</text>
        <dbReference type="Rhea" id="RHEA:48940"/>
        <dbReference type="ChEBI" id="CHEBI:15377"/>
        <dbReference type="ChEBI" id="CHEBI:59869"/>
        <dbReference type="ChEBI" id="CHEBI:77460"/>
        <dbReference type="EC" id="3.4.13.19"/>
    </reaction>
</comment>
<keyword evidence="1" id="KW-1015">Disulfide bond</keyword>
<dbReference type="PROSITE" id="PS51365">
    <property type="entry name" value="RENAL_DIPEPTIDASE_2"/>
    <property type="match status" value="1"/>
</dbReference>
<dbReference type="Gene3D" id="3.20.20.140">
    <property type="entry name" value="Metal-dependent hydrolases"/>
    <property type="match status" value="1"/>
</dbReference>
<dbReference type="PANTHER" id="PTHR10443:SF45">
    <property type="entry name" value="DIPEPTIDASE"/>
    <property type="match status" value="1"/>
</dbReference>
<gene>
    <name evidence="3" type="ORF">HHI36_002581</name>
</gene>
<keyword evidence="2" id="KW-1133">Transmembrane helix</keyword>